<evidence type="ECO:0000259" key="2">
    <source>
        <dbReference type="PROSITE" id="PS51085"/>
    </source>
</evidence>
<dbReference type="InterPro" id="IPR012675">
    <property type="entry name" value="Beta-grasp_dom_sf"/>
</dbReference>
<organism evidence="3 4">
    <name type="scientific">Pendulispora albinea</name>
    <dbReference type="NCBI Taxonomy" id="2741071"/>
    <lineage>
        <taxon>Bacteria</taxon>
        <taxon>Pseudomonadati</taxon>
        <taxon>Myxococcota</taxon>
        <taxon>Myxococcia</taxon>
        <taxon>Myxococcales</taxon>
        <taxon>Sorangiineae</taxon>
        <taxon>Pendulisporaceae</taxon>
        <taxon>Pendulispora</taxon>
    </lineage>
</organism>
<dbReference type="PROSITE" id="PS51085">
    <property type="entry name" value="2FE2S_FER_2"/>
    <property type="match status" value="1"/>
</dbReference>
<dbReference type="CDD" id="cd00207">
    <property type="entry name" value="fer2"/>
    <property type="match status" value="1"/>
</dbReference>
<dbReference type="Proteomes" id="UP001370348">
    <property type="component" value="Chromosome"/>
</dbReference>
<dbReference type="EMBL" id="CP089984">
    <property type="protein sequence ID" value="WXB14154.1"/>
    <property type="molecule type" value="Genomic_DNA"/>
</dbReference>
<reference evidence="3 4" key="1">
    <citation type="submission" date="2021-12" db="EMBL/GenBank/DDBJ databases">
        <title>Discovery of the Pendulisporaceae a myxobacterial family with distinct sporulation behavior and unique specialized metabolism.</title>
        <authorList>
            <person name="Garcia R."/>
            <person name="Popoff A."/>
            <person name="Bader C.D."/>
            <person name="Loehr J."/>
            <person name="Walesch S."/>
            <person name="Walt C."/>
            <person name="Boldt J."/>
            <person name="Bunk B."/>
            <person name="Haeckl F.J.F.P.J."/>
            <person name="Gunesch A.P."/>
            <person name="Birkelbach J."/>
            <person name="Nuebel U."/>
            <person name="Pietschmann T."/>
            <person name="Bach T."/>
            <person name="Mueller R."/>
        </authorList>
    </citation>
    <scope>NUCLEOTIDE SEQUENCE [LARGE SCALE GENOMIC DNA]</scope>
    <source>
        <strain evidence="3 4">MSr11954</strain>
    </source>
</reference>
<dbReference type="SUPFAM" id="SSF54292">
    <property type="entry name" value="2Fe-2S ferredoxin-like"/>
    <property type="match status" value="1"/>
</dbReference>
<feature type="domain" description="2Fe-2S ferredoxin-type" evidence="2">
    <location>
        <begin position="3"/>
        <end position="99"/>
    </location>
</feature>
<accession>A0ABZ2LT94</accession>
<dbReference type="Gene3D" id="3.10.20.30">
    <property type="match status" value="1"/>
</dbReference>
<dbReference type="RefSeq" id="WP_394823771.1">
    <property type="nucleotide sequence ID" value="NZ_CP089984.1"/>
</dbReference>
<keyword evidence="4" id="KW-1185">Reference proteome</keyword>
<protein>
    <submittedName>
        <fullName evidence="3">(2Fe-2S)-binding protein</fullName>
    </submittedName>
</protein>
<dbReference type="InterPro" id="IPR001041">
    <property type="entry name" value="2Fe-2S_ferredoxin-type"/>
</dbReference>
<evidence type="ECO:0000256" key="1">
    <source>
        <dbReference type="SAM" id="MobiDB-lite"/>
    </source>
</evidence>
<feature type="region of interest" description="Disordered" evidence="1">
    <location>
        <begin position="104"/>
        <end position="163"/>
    </location>
</feature>
<evidence type="ECO:0000313" key="4">
    <source>
        <dbReference type="Proteomes" id="UP001370348"/>
    </source>
</evidence>
<feature type="compositionally biased region" description="Basic and acidic residues" evidence="1">
    <location>
        <begin position="144"/>
        <end position="163"/>
    </location>
</feature>
<dbReference type="Pfam" id="PF00111">
    <property type="entry name" value="Fer2"/>
    <property type="match status" value="1"/>
</dbReference>
<name>A0ABZ2LT94_9BACT</name>
<dbReference type="InterPro" id="IPR036010">
    <property type="entry name" value="2Fe-2S_ferredoxin-like_sf"/>
</dbReference>
<evidence type="ECO:0000313" key="3">
    <source>
        <dbReference type="EMBL" id="WXB14154.1"/>
    </source>
</evidence>
<sequence>MHAKVRIAGADVAFDAPEGANLLEVLQSNGYPIATSCGGVASCGLCRLTVVRGAESLSPIRPQELVHLGNVAKIVGLRLACQSRVSGPGPIVVQVPEVEVVEERKRRKAERLRGEAASSPWPERGRDEFPPSSKRSMRGSSEGARSERIEWRPRILDKRDDRG</sequence>
<gene>
    <name evidence="3" type="ORF">LZC94_40780</name>
</gene>
<proteinExistence type="predicted"/>